<evidence type="ECO:0000313" key="1">
    <source>
        <dbReference type="EMBL" id="MEA5426814.1"/>
    </source>
</evidence>
<name>A0ABU5SHQ9_9BACT</name>
<evidence type="ECO:0000313" key="2">
    <source>
        <dbReference type="Proteomes" id="UP001302222"/>
    </source>
</evidence>
<proteinExistence type="predicted"/>
<accession>A0ABU5SHQ9</accession>
<dbReference type="RefSeq" id="WP_323258250.1">
    <property type="nucleotide sequence ID" value="NZ_JAYGIM010000007.1"/>
</dbReference>
<protein>
    <submittedName>
        <fullName evidence="1">Uncharacterized protein</fullName>
    </submittedName>
</protein>
<reference evidence="1 2" key="1">
    <citation type="submission" date="2023-12" db="EMBL/GenBank/DDBJ databases">
        <title>Novel species of the genus Arcicella isolated from rivers.</title>
        <authorList>
            <person name="Lu H."/>
        </authorList>
    </citation>
    <scope>NUCLEOTIDE SEQUENCE [LARGE SCALE GENOMIC DNA]</scope>
    <source>
        <strain evidence="1 2">DC25W</strain>
    </source>
</reference>
<sequence length="48" mass="5966">MMNDKITIKEMFVLKILRIVLPPFHLLKYRWINFWFGKQDGNDLWDKI</sequence>
<organism evidence="1 2">
    <name type="scientific">Arcicella lustrica</name>
    <dbReference type="NCBI Taxonomy" id="2984196"/>
    <lineage>
        <taxon>Bacteria</taxon>
        <taxon>Pseudomonadati</taxon>
        <taxon>Bacteroidota</taxon>
        <taxon>Cytophagia</taxon>
        <taxon>Cytophagales</taxon>
        <taxon>Flectobacillaceae</taxon>
        <taxon>Arcicella</taxon>
    </lineage>
</organism>
<gene>
    <name evidence="1" type="ORF">VB798_09540</name>
</gene>
<dbReference type="EMBL" id="JAYGIM010000007">
    <property type="protein sequence ID" value="MEA5426814.1"/>
    <property type="molecule type" value="Genomic_DNA"/>
</dbReference>
<dbReference type="Proteomes" id="UP001302222">
    <property type="component" value="Unassembled WGS sequence"/>
</dbReference>
<comment type="caution">
    <text evidence="1">The sequence shown here is derived from an EMBL/GenBank/DDBJ whole genome shotgun (WGS) entry which is preliminary data.</text>
</comment>
<keyword evidence="2" id="KW-1185">Reference proteome</keyword>